<feature type="chain" id="PRO_5004664640" evidence="1">
    <location>
        <begin position="19"/>
        <end position="376"/>
    </location>
</feature>
<organism evidence="2">
    <name type="scientific">Eimeria maxima</name>
    <name type="common">Coccidian parasite</name>
    <dbReference type="NCBI Taxonomy" id="5804"/>
    <lineage>
        <taxon>Eukaryota</taxon>
        <taxon>Sar</taxon>
        <taxon>Alveolata</taxon>
        <taxon>Apicomplexa</taxon>
        <taxon>Conoidasida</taxon>
        <taxon>Coccidia</taxon>
        <taxon>Eucoccidiorida</taxon>
        <taxon>Eimeriorina</taxon>
        <taxon>Eimeriidae</taxon>
        <taxon>Eimeria</taxon>
    </lineage>
</organism>
<feature type="signal peptide" evidence="1">
    <location>
        <begin position="1"/>
        <end position="18"/>
    </location>
</feature>
<sequence length="376" mass="42296">MSADVLSIFVPLLPWAYGVCTGGGSPVFGSKRRGKVLPTNAESPPTRATSACCGWRCCRRNRWTLSSTMILLRNIVRRIGCPLRMHRPPDSLCKVFYRTEREILLHAVIKPQNVCMCMQQDWAVERTYERLFPSSIIKIFVAMLLMDLAIDSGSSHGSYVSHLMARLAPQRESKFLRYRHSKPYRGFTPINASGSKPVSLSSLLFAAVAAAVAAAAAAAGMRVDCIDILSALMQHCPEKLSFEAMEALQHVVMYELLDLTNVQYFKRTLGLRFRVGCFAGEPVRVMAVATSRSFYIVERPAGLRDPLHPEVEYIFRRGKGIQIFEIRNYRRLTRIVKGFPADNWLAAGWIHKTPQDSAPIDRLGLYVFTSMCKSRV</sequence>
<dbReference type="EMBL" id="KF265341">
    <property type="protein sequence ID" value="AGZ15726.1"/>
    <property type="molecule type" value="Genomic_DNA"/>
</dbReference>
<evidence type="ECO:0000256" key="1">
    <source>
        <dbReference type="SAM" id="SignalP"/>
    </source>
</evidence>
<dbReference type="VEuPathDB" id="ToxoDB:EMWEY_00050760"/>
<name>U5U023_EIMMA</name>
<keyword evidence="1" id="KW-0732">Signal</keyword>
<gene>
    <name evidence="2" type="primary">EmW-C</name>
</gene>
<evidence type="ECO:0000313" key="2">
    <source>
        <dbReference type="EMBL" id="AGZ15726.1"/>
    </source>
</evidence>
<dbReference type="AlphaFoldDB" id="U5U023"/>
<proteinExistence type="predicted"/>
<protein>
    <submittedName>
        <fullName evidence="2">Uncharacterized protein</fullName>
    </submittedName>
</protein>
<accession>U5U023</accession>
<reference evidence="2" key="1">
    <citation type="journal article" date="2014" name="Genet. Mol. Res.">
        <title>Sequence analysis of the PIP5K locus in Eimeria maxima provides further evidence for eimerian genome plasticity and segmental organization.</title>
        <authorList>
            <person name="Song B.K."/>
            <person name="Pan M.Z."/>
            <person name="Lau Y.L."/>
            <person name="Wan K.L."/>
        </authorList>
    </citation>
    <scope>NUCLEOTIDE SEQUENCE</scope>
    <source>
        <strain evidence="2">Weybridge</strain>
    </source>
</reference>